<dbReference type="RefSeq" id="WP_376856703.1">
    <property type="nucleotide sequence ID" value="NZ_JBHSAV010000001.1"/>
</dbReference>
<feature type="non-terminal residue" evidence="2">
    <location>
        <position position="78"/>
    </location>
</feature>
<evidence type="ECO:0000256" key="1">
    <source>
        <dbReference type="SAM" id="Phobius"/>
    </source>
</evidence>
<accession>A0ABV8EEQ6</accession>
<keyword evidence="1" id="KW-1133">Transmembrane helix</keyword>
<sequence length="78" mass="9338">MSYLLILIINLIILGIWYKYRRKKGKDLPWFAGWILPSDILVFLGFLLMGIFAIVMFFSNDFPMEQKRTEKEMSEMKK</sequence>
<keyword evidence="1" id="KW-0472">Membrane</keyword>
<dbReference type="EMBL" id="JBHSAV010000001">
    <property type="protein sequence ID" value="MFC3974744.1"/>
    <property type="molecule type" value="Genomic_DNA"/>
</dbReference>
<protein>
    <submittedName>
        <fullName evidence="2">Uncharacterized protein</fullName>
    </submittedName>
</protein>
<evidence type="ECO:0000313" key="3">
    <source>
        <dbReference type="Proteomes" id="UP001595766"/>
    </source>
</evidence>
<keyword evidence="1" id="KW-0812">Transmembrane</keyword>
<proteinExistence type="predicted"/>
<evidence type="ECO:0000313" key="2">
    <source>
        <dbReference type="EMBL" id="MFC3974744.1"/>
    </source>
</evidence>
<name>A0ABV8EEQ6_9BACT</name>
<reference evidence="3" key="1">
    <citation type="journal article" date="2019" name="Int. J. Syst. Evol. Microbiol.">
        <title>The Global Catalogue of Microorganisms (GCM) 10K type strain sequencing project: providing services to taxonomists for standard genome sequencing and annotation.</title>
        <authorList>
            <consortium name="The Broad Institute Genomics Platform"/>
            <consortium name="The Broad Institute Genome Sequencing Center for Infectious Disease"/>
            <person name="Wu L."/>
            <person name="Ma J."/>
        </authorList>
    </citation>
    <scope>NUCLEOTIDE SEQUENCE [LARGE SCALE GENOMIC DNA]</scope>
    <source>
        <strain evidence="3">CECT 8551</strain>
    </source>
</reference>
<feature type="transmembrane region" description="Helical" evidence="1">
    <location>
        <begin position="5"/>
        <end position="20"/>
    </location>
</feature>
<keyword evidence="3" id="KW-1185">Reference proteome</keyword>
<gene>
    <name evidence="2" type="ORF">ACFOUP_00005</name>
</gene>
<organism evidence="2 3">
    <name type="scientific">Belliella kenyensis</name>
    <dbReference type="NCBI Taxonomy" id="1472724"/>
    <lineage>
        <taxon>Bacteria</taxon>
        <taxon>Pseudomonadati</taxon>
        <taxon>Bacteroidota</taxon>
        <taxon>Cytophagia</taxon>
        <taxon>Cytophagales</taxon>
        <taxon>Cyclobacteriaceae</taxon>
        <taxon>Belliella</taxon>
    </lineage>
</organism>
<dbReference type="Proteomes" id="UP001595766">
    <property type="component" value="Unassembled WGS sequence"/>
</dbReference>
<comment type="caution">
    <text evidence="2">The sequence shown here is derived from an EMBL/GenBank/DDBJ whole genome shotgun (WGS) entry which is preliminary data.</text>
</comment>
<feature type="transmembrane region" description="Helical" evidence="1">
    <location>
        <begin position="40"/>
        <end position="58"/>
    </location>
</feature>